<protein>
    <submittedName>
        <fullName evidence="1">Uncharacterized protein</fullName>
    </submittedName>
</protein>
<comment type="caution">
    <text evidence="1">The sequence shown here is derived from an EMBL/GenBank/DDBJ whole genome shotgun (WGS) entry which is preliminary data.</text>
</comment>
<evidence type="ECO:0000313" key="2">
    <source>
        <dbReference type="Proteomes" id="UP001283361"/>
    </source>
</evidence>
<sequence>METSASFLQVQLNLFQNALKVYSFGDDVIKNTLVAALHRREGSHDCFHGNTDAGKSAIDKLTFRIVLFPALTLVDFVNERLNFGHDHCLLVPHDWNVHQYFDGVLFLLLPQHSVAGGEDLIIASLIMAGTNHEKYVIEVTHA</sequence>
<accession>A0AAE0ZGI4</accession>
<keyword evidence="2" id="KW-1185">Reference proteome</keyword>
<gene>
    <name evidence="1" type="ORF">RRG08_020487</name>
</gene>
<dbReference type="Proteomes" id="UP001283361">
    <property type="component" value="Unassembled WGS sequence"/>
</dbReference>
<evidence type="ECO:0000313" key="1">
    <source>
        <dbReference type="EMBL" id="KAK3768979.1"/>
    </source>
</evidence>
<dbReference type="AlphaFoldDB" id="A0AAE0ZGI4"/>
<dbReference type="EMBL" id="JAWDGP010003986">
    <property type="protein sequence ID" value="KAK3768979.1"/>
    <property type="molecule type" value="Genomic_DNA"/>
</dbReference>
<name>A0AAE0ZGI4_9GAST</name>
<reference evidence="1" key="1">
    <citation type="journal article" date="2023" name="G3 (Bethesda)">
        <title>A reference genome for the long-term kleptoplast-retaining sea slug Elysia crispata morphotype clarki.</title>
        <authorList>
            <person name="Eastman K.E."/>
            <person name="Pendleton A.L."/>
            <person name="Shaikh M.A."/>
            <person name="Suttiyut T."/>
            <person name="Ogas R."/>
            <person name="Tomko P."/>
            <person name="Gavelis G."/>
            <person name="Widhalm J.R."/>
            <person name="Wisecaver J.H."/>
        </authorList>
    </citation>
    <scope>NUCLEOTIDE SEQUENCE</scope>
    <source>
        <strain evidence="1">ECLA1</strain>
    </source>
</reference>
<proteinExistence type="predicted"/>
<organism evidence="1 2">
    <name type="scientific">Elysia crispata</name>
    <name type="common">lettuce slug</name>
    <dbReference type="NCBI Taxonomy" id="231223"/>
    <lineage>
        <taxon>Eukaryota</taxon>
        <taxon>Metazoa</taxon>
        <taxon>Spiralia</taxon>
        <taxon>Lophotrochozoa</taxon>
        <taxon>Mollusca</taxon>
        <taxon>Gastropoda</taxon>
        <taxon>Heterobranchia</taxon>
        <taxon>Euthyneura</taxon>
        <taxon>Panpulmonata</taxon>
        <taxon>Sacoglossa</taxon>
        <taxon>Placobranchoidea</taxon>
        <taxon>Plakobranchidae</taxon>
        <taxon>Elysia</taxon>
    </lineage>
</organism>